<reference evidence="1 2" key="1">
    <citation type="submission" date="2018-11" db="EMBL/GenBank/DDBJ databases">
        <authorList>
            <consortium name="Pathogen Informatics"/>
        </authorList>
    </citation>
    <scope>NUCLEOTIDE SEQUENCE [LARGE SCALE GENOMIC DNA]</scope>
    <source>
        <strain evidence="1 2">Zambia</strain>
    </source>
</reference>
<dbReference type="Gene3D" id="3.60.10.10">
    <property type="entry name" value="Endonuclease/exonuclease/phosphatase"/>
    <property type="match status" value="1"/>
</dbReference>
<protein>
    <submittedName>
        <fullName evidence="1">Uncharacterized protein</fullName>
    </submittedName>
</protein>
<gene>
    <name evidence="1" type="ORF">SMRZ_LOCUS18516</name>
</gene>
<organism evidence="1 2">
    <name type="scientific">Schistosoma margrebowiei</name>
    <dbReference type="NCBI Taxonomy" id="48269"/>
    <lineage>
        <taxon>Eukaryota</taxon>
        <taxon>Metazoa</taxon>
        <taxon>Spiralia</taxon>
        <taxon>Lophotrochozoa</taxon>
        <taxon>Platyhelminthes</taxon>
        <taxon>Trematoda</taxon>
        <taxon>Digenea</taxon>
        <taxon>Strigeidida</taxon>
        <taxon>Schistosomatoidea</taxon>
        <taxon>Schistosomatidae</taxon>
        <taxon>Schistosoma</taxon>
    </lineage>
</organism>
<dbReference type="AlphaFoldDB" id="A0A183MR41"/>
<proteinExistence type="predicted"/>
<keyword evidence="2" id="KW-1185">Reference proteome</keyword>
<dbReference type="PANTHER" id="PTHR23227">
    <property type="entry name" value="BUCENTAUR RELATED"/>
    <property type="match status" value="1"/>
</dbReference>
<dbReference type="InterPro" id="IPR027124">
    <property type="entry name" value="Swc5/CFDP1/2"/>
</dbReference>
<dbReference type="Proteomes" id="UP000277204">
    <property type="component" value="Unassembled WGS sequence"/>
</dbReference>
<name>A0A183MR41_9TREM</name>
<dbReference type="InterPro" id="IPR036691">
    <property type="entry name" value="Endo/exonu/phosph_ase_sf"/>
</dbReference>
<dbReference type="CDD" id="cd09076">
    <property type="entry name" value="L1-EN"/>
    <property type="match status" value="1"/>
</dbReference>
<dbReference type="SUPFAM" id="SSF56219">
    <property type="entry name" value="DNase I-like"/>
    <property type="match status" value="1"/>
</dbReference>
<evidence type="ECO:0000313" key="2">
    <source>
        <dbReference type="Proteomes" id="UP000277204"/>
    </source>
</evidence>
<evidence type="ECO:0000313" key="1">
    <source>
        <dbReference type="EMBL" id="VDP28187.1"/>
    </source>
</evidence>
<dbReference type="EMBL" id="UZAI01017679">
    <property type="protein sequence ID" value="VDP28187.1"/>
    <property type="molecule type" value="Genomic_DNA"/>
</dbReference>
<accession>A0A183MR41</accession>
<sequence length="180" mass="20497">MKRYNLEVFGISETHWMQVGRQQLVSEELLLYSGYKEENAPHTQGVALMLSEQAQNALIRWKSHGSKIIKASFKTKKEVISTNIIQCYAPTNDYNEDVKDQFYNRLQSIVEKCQTKDLTILVGDFNAKVGMDNTGYEDIMGLHGLAEINENDERFANLCAFNKLVKGGTIFPHKCILKTT</sequence>
<dbReference type="PANTHER" id="PTHR23227:SF67">
    <property type="entry name" value="CRANIOFACIAL DEVELOPMENT PROTEIN 2-LIKE"/>
    <property type="match status" value="1"/>
</dbReference>